<keyword evidence="3" id="KW-1185">Reference proteome</keyword>
<evidence type="ECO:0000313" key="2">
    <source>
        <dbReference type="EMBL" id="SDB41569.1"/>
    </source>
</evidence>
<dbReference type="PANTHER" id="PTHR34989">
    <property type="entry name" value="PROTEIN HDED"/>
    <property type="match status" value="1"/>
</dbReference>
<keyword evidence="1" id="KW-0472">Membrane</keyword>
<reference evidence="2 3" key="1">
    <citation type="submission" date="2016-10" db="EMBL/GenBank/DDBJ databases">
        <authorList>
            <person name="de Groot N.N."/>
        </authorList>
    </citation>
    <scope>NUCLEOTIDE SEQUENCE [LARGE SCALE GENOMIC DNA]</scope>
    <source>
        <strain evidence="2 3">ATCC 35022</strain>
    </source>
</reference>
<dbReference type="InterPro" id="IPR052712">
    <property type="entry name" value="Acid_resist_chaperone_HdeD"/>
</dbReference>
<evidence type="ECO:0000256" key="1">
    <source>
        <dbReference type="SAM" id="Phobius"/>
    </source>
</evidence>
<keyword evidence="1" id="KW-0812">Transmembrane</keyword>
<sequence length="202" mass="21858">MADWSTLPPSRVVKEKGPMTDAAMTLNSADNIRKHWGWFLALGIIFVIGGIFAIASPFVAGLAVTVVFAIVLVWLGIMQIVQAFSTKSWGGFIWQLIIGLVLLAGGASMWFRPVVGAVTLTILLAAVFLAKGIFQVILGFQMRPQRGWGWMLTAGILAIFVGLIIWASWPVSTAWAIGTLTGISLIFTGWSYIMISMAAREA</sequence>
<feature type="transmembrane region" description="Helical" evidence="1">
    <location>
        <begin position="175"/>
        <end position="195"/>
    </location>
</feature>
<name>A0A1G6D926_9HYPH</name>
<feature type="transmembrane region" description="Helical" evidence="1">
    <location>
        <begin position="61"/>
        <end position="80"/>
    </location>
</feature>
<accession>A0A1G6D926</accession>
<dbReference type="AlphaFoldDB" id="A0A1G6D926"/>
<dbReference type="EMBL" id="FMXQ01000006">
    <property type="protein sequence ID" value="SDB41569.1"/>
    <property type="molecule type" value="Genomic_DNA"/>
</dbReference>
<feature type="transmembrane region" description="Helical" evidence="1">
    <location>
        <begin position="92"/>
        <end position="111"/>
    </location>
</feature>
<gene>
    <name evidence="2" type="ORF">SAMN02982931_03166</name>
</gene>
<dbReference type="PANTHER" id="PTHR34989:SF1">
    <property type="entry name" value="PROTEIN HDED"/>
    <property type="match status" value="1"/>
</dbReference>
<feature type="transmembrane region" description="Helical" evidence="1">
    <location>
        <begin position="117"/>
        <end position="138"/>
    </location>
</feature>
<keyword evidence="1" id="KW-1133">Transmembrane helix</keyword>
<dbReference type="GO" id="GO:0005886">
    <property type="term" value="C:plasma membrane"/>
    <property type="evidence" value="ECO:0007669"/>
    <property type="project" value="TreeGrafter"/>
</dbReference>
<dbReference type="InterPro" id="IPR005325">
    <property type="entry name" value="DUF308_memb"/>
</dbReference>
<protein>
    <submittedName>
        <fullName evidence="2">Uncharacterized membrane protein HdeD, DUF308 family</fullName>
    </submittedName>
</protein>
<proteinExistence type="predicted"/>
<evidence type="ECO:0000313" key="3">
    <source>
        <dbReference type="Proteomes" id="UP000199071"/>
    </source>
</evidence>
<dbReference type="Pfam" id="PF03729">
    <property type="entry name" value="DUF308"/>
    <property type="match status" value="1"/>
</dbReference>
<dbReference type="Proteomes" id="UP000199071">
    <property type="component" value="Unassembled WGS sequence"/>
</dbReference>
<feature type="transmembrane region" description="Helical" evidence="1">
    <location>
        <begin position="150"/>
        <end position="169"/>
    </location>
</feature>
<dbReference type="STRING" id="665467.SAMN02982931_03166"/>
<organism evidence="2 3">
    <name type="scientific">Bauldia litoralis</name>
    <dbReference type="NCBI Taxonomy" id="665467"/>
    <lineage>
        <taxon>Bacteria</taxon>
        <taxon>Pseudomonadati</taxon>
        <taxon>Pseudomonadota</taxon>
        <taxon>Alphaproteobacteria</taxon>
        <taxon>Hyphomicrobiales</taxon>
        <taxon>Kaistiaceae</taxon>
        <taxon>Bauldia</taxon>
    </lineage>
</organism>
<feature type="transmembrane region" description="Helical" evidence="1">
    <location>
        <begin position="36"/>
        <end position="55"/>
    </location>
</feature>